<dbReference type="PROSITE" id="PS00906">
    <property type="entry name" value="UROD_1"/>
    <property type="match status" value="1"/>
</dbReference>
<comment type="pathway">
    <text evidence="2 14">Porphyrin-containing compound metabolism; protoporphyrin-IX biosynthesis; coproporphyrinogen-III from 5-aminolevulinate: step 4/4.</text>
</comment>
<comment type="subcellular location">
    <subcellularLocation>
        <location evidence="1">Cytoplasm</location>
        <location evidence="1">Cytosol</location>
    </subcellularLocation>
</comment>
<evidence type="ECO:0000256" key="10">
    <source>
        <dbReference type="ARBA" id="ARBA00023244"/>
    </source>
</evidence>
<gene>
    <name evidence="18" type="ORF">O9G_002006</name>
</gene>
<comment type="catalytic activity">
    <reaction evidence="13">
        <text>uroporphyrinogen III + 4 H(+) = coproporphyrinogen III + 4 CO2</text>
        <dbReference type="Rhea" id="RHEA:19865"/>
        <dbReference type="ChEBI" id="CHEBI:15378"/>
        <dbReference type="ChEBI" id="CHEBI:16526"/>
        <dbReference type="ChEBI" id="CHEBI:57308"/>
        <dbReference type="ChEBI" id="CHEBI:57309"/>
        <dbReference type="EC" id="4.1.1.37"/>
    </reaction>
    <physiologicalReaction direction="left-to-right" evidence="13">
        <dbReference type="Rhea" id="RHEA:19866"/>
    </physiologicalReaction>
</comment>
<evidence type="ECO:0000256" key="3">
    <source>
        <dbReference type="ARBA" id="ARBA00009935"/>
    </source>
</evidence>
<dbReference type="Proteomes" id="UP000030755">
    <property type="component" value="Unassembled WGS sequence"/>
</dbReference>
<feature type="domain" description="Uroporphyrinogen decarboxylase (URO-D)" evidence="16">
    <location>
        <begin position="35"/>
        <end position="44"/>
    </location>
</feature>
<protein>
    <recommendedName>
        <fullName evidence="6 14">Uroporphyrinogen decarboxylase</fullName>
        <ecNumber evidence="5 14">4.1.1.37</ecNumber>
    </recommendedName>
</protein>
<dbReference type="OrthoDB" id="339900at2759"/>
<evidence type="ECO:0000256" key="13">
    <source>
        <dbReference type="ARBA" id="ARBA00048411"/>
    </source>
</evidence>
<evidence type="ECO:0000259" key="16">
    <source>
        <dbReference type="PROSITE" id="PS00906"/>
    </source>
</evidence>
<evidence type="ECO:0000256" key="9">
    <source>
        <dbReference type="ARBA" id="ARBA00023239"/>
    </source>
</evidence>
<evidence type="ECO:0000256" key="7">
    <source>
        <dbReference type="ARBA" id="ARBA00022490"/>
    </source>
</evidence>
<dbReference type="InterPro" id="IPR006361">
    <property type="entry name" value="Uroporphyrinogen_deCO2ase_HemE"/>
</dbReference>
<keyword evidence="7" id="KW-0963">Cytoplasm</keyword>
<dbReference type="UniPathway" id="UPA00251">
    <property type="reaction ID" value="UER00321"/>
</dbReference>
<evidence type="ECO:0000256" key="11">
    <source>
        <dbReference type="ARBA" id="ARBA00045708"/>
    </source>
</evidence>
<dbReference type="FunFam" id="3.20.20.210:FF:000008">
    <property type="entry name" value="Uroporphyrinogen decarboxylase"/>
    <property type="match status" value="1"/>
</dbReference>
<reference evidence="18 19" key="1">
    <citation type="journal article" date="2013" name="Curr. Biol.">
        <title>Shared signatures of parasitism and phylogenomics unite Cryptomycota and microsporidia.</title>
        <authorList>
            <person name="James T.Y."/>
            <person name="Pelin A."/>
            <person name="Bonen L."/>
            <person name="Ahrendt S."/>
            <person name="Sain D."/>
            <person name="Corradi N."/>
            <person name="Stajich J.E."/>
        </authorList>
    </citation>
    <scope>NUCLEOTIDE SEQUENCE [LARGE SCALE GENOMIC DNA]</scope>
    <source>
        <strain evidence="18 19">CSF55</strain>
    </source>
</reference>
<organism evidence="18 19">
    <name type="scientific">Rozella allomycis (strain CSF55)</name>
    <dbReference type="NCBI Taxonomy" id="988480"/>
    <lineage>
        <taxon>Eukaryota</taxon>
        <taxon>Fungi</taxon>
        <taxon>Fungi incertae sedis</taxon>
        <taxon>Cryptomycota</taxon>
        <taxon>Cryptomycota incertae sedis</taxon>
        <taxon>Rozella</taxon>
    </lineage>
</organism>
<name>A0A075AX16_ROZAC</name>
<evidence type="ECO:0000256" key="8">
    <source>
        <dbReference type="ARBA" id="ARBA00022793"/>
    </source>
</evidence>
<evidence type="ECO:0000313" key="19">
    <source>
        <dbReference type="Proteomes" id="UP000030755"/>
    </source>
</evidence>
<sequence>MTFTETNLSSNKAYPRMLNTNYLKAALGEVICPPPVWVMRQAGRYLPEFREVREKYDFFKVCQTPELACQITLQPIDRYDGLLDAAIIFSDILVIPQAMGMEVQMLPSKGPHFPCPLISPEDLNKLRMPVVKDVLSYVFEAITLTRHRLNGRVPLIGFSGAPWTLMAYMIEGGGSKTFSKAKAWLYRYPSESKQLLAKLSSVIADYIVEQVLAGAQAIQLFDSWAGELSPKLYKEFGIPFLEEIVTVFRKKLIDAQITERIPLTLFCKGAHSSLKDLSDLDIDVLGLDYTMEAIEASKNITKRICLQGNLDPCALFAETETLKELTNENLKEFDSVGLPHIVNLGHGM</sequence>
<dbReference type="EC" id="4.1.1.37" evidence="5 14"/>
<evidence type="ECO:0000256" key="15">
    <source>
        <dbReference type="RuleBase" id="RU004169"/>
    </source>
</evidence>
<keyword evidence="9 14" id="KW-0456">Lyase</keyword>
<dbReference type="AlphaFoldDB" id="A0A075AX16"/>
<dbReference type="PANTHER" id="PTHR21091">
    <property type="entry name" value="METHYLTETRAHYDROFOLATE:HOMOCYSTEINE METHYLTRANSFERASE RELATED"/>
    <property type="match status" value="1"/>
</dbReference>
<proteinExistence type="inferred from homology"/>
<evidence type="ECO:0000256" key="1">
    <source>
        <dbReference type="ARBA" id="ARBA00004514"/>
    </source>
</evidence>
<accession>A0A075AX16</accession>
<dbReference type="PROSITE" id="PS00907">
    <property type="entry name" value="UROD_2"/>
    <property type="match status" value="1"/>
</dbReference>
<dbReference type="InterPro" id="IPR000257">
    <property type="entry name" value="Uroporphyrinogen_deCOase"/>
</dbReference>
<evidence type="ECO:0000256" key="2">
    <source>
        <dbReference type="ARBA" id="ARBA00004804"/>
    </source>
</evidence>
<evidence type="ECO:0000256" key="6">
    <source>
        <dbReference type="ARBA" id="ARBA00014308"/>
    </source>
</evidence>
<comment type="subunit">
    <text evidence="4">Homodimer.</text>
</comment>
<dbReference type="Pfam" id="PF01208">
    <property type="entry name" value="URO-D"/>
    <property type="match status" value="1"/>
</dbReference>
<dbReference type="STRING" id="988480.A0A075AX16"/>
<dbReference type="NCBIfam" id="TIGR01464">
    <property type="entry name" value="hemE"/>
    <property type="match status" value="1"/>
</dbReference>
<dbReference type="Gene3D" id="3.20.20.210">
    <property type="match status" value="1"/>
</dbReference>
<evidence type="ECO:0000256" key="12">
    <source>
        <dbReference type="ARBA" id="ARBA00047341"/>
    </source>
</evidence>
<dbReference type="GO" id="GO:0004853">
    <property type="term" value="F:uroporphyrinogen decarboxylase activity"/>
    <property type="evidence" value="ECO:0007669"/>
    <property type="project" value="UniProtKB-EC"/>
</dbReference>
<keyword evidence="10 14" id="KW-0627">Porphyrin biosynthesis</keyword>
<evidence type="ECO:0000256" key="4">
    <source>
        <dbReference type="ARBA" id="ARBA00011738"/>
    </source>
</evidence>
<comment type="function">
    <text evidence="11">Catalyzes the sequential decarboxylation of the four acetate side chains of uroporphyrinogen to form coproporphyrinogen and participates in the fifth step in the heme biosynthetic pathway. Isomer I or isomer III of uroporphyrinogen may serve as substrate, but only coproporphyrinogen III can ultimately be converted to heme. In vitro also decarboxylates pentacarboxylate porphyrinogen I.</text>
</comment>
<dbReference type="CDD" id="cd00717">
    <property type="entry name" value="URO-D"/>
    <property type="match status" value="1"/>
</dbReference>
<dbReference type="PANTHER" id="PTHR21091:SF169">
    <property type="entry name" value="UROPORPHYRINOGEN DECARBOXYLASE"/>
    <property type="match status" value="1"/>
</dbReference>
<evidence type="ECO:0000259" key="17">
    <source>
        <dbReference type="PROSITE" id="PS00907"/>
    </source>
</evidence>
<dbReference type="GO" id="GO:0006782">
    <property type="term" value="P:protoporphyrinogen IX biosynthetic process"/>
    <property type="evidence" value="ECO:0007669"/>
    <property type="project" value="UniProtKB-UniPathway"/>
</dbReference>
<evidence type="ECO:0000256" key="14">
    <source>
        <dbReference type="RuleBase" id="RU000554"/>
    </source>
</evidence>
<comment type="catalytic activity">
    <reaction evidence="12">
        <text>uroporphyrinogen I + 4 H(+) = coproporphyrinogen I + 4 CO2</text>
        <dbReference type="Rhea" id="RHEA:31239"/>
        <dbReference type="ChEBI" id="CHEBI:15378"/>
        <dbReference type="ChEBI" id="CHEBI:16526"/>
        <dbReference type="ChEBI" id="CHEBI:62626"/>
        <dbReference type="ChEBI" id="CHEBI:62631"/>
    </reaction>
    <physiologicalReaction direction="left-to-right" evidence="12">
        <dbReference type="Rhea" id="RHEA:31240"/>
    </physiologicalReaction>
</comment>
<dbReference type="HOGENOM" id="CLU_040933_0_0_1"/>
<dbReference type="EMBL" id="KE560904">
    <property type="protein sequence ID" value="EPZ34875.1"/>
    <property type="molecule type" value="Genomic_DNA"/>
</dbReference>
<evidence type="ECO:0000313" key="18">
    <source>
        <dbReference type="EMBL" id="EPZ34875.1"/>
    </source>
</evidence>
<keyword evidence="19" id="KW-1185">Reference proteome</keyword>
<dbReference type="OMA" id="LWLMRQA"/>
<evidence type="ECO:0000256" key="5">
    <source>
        <dbReference type="ARBA" id="ARBA00012288"/>
    </source>
</evidence>
<dbReference type="GO" id="GO:0005829">
    <property type="term" value="C:cytosol"/>
    <property type="evidence" value="ECO:0007669"/>
    <property type="project" value="UniProtKB-SubCell"/>
</dbReference>
<keyword evidence="8 14" id="KW-0210">Decarboxylase</keyword>
<feature type="domain" description="Uroporphyrinogen decarboxylase (URO-D)" evidence="17">
    <location>
        <begin position="156"/>
        <end position="172"/>
    </location>
</feature>
<dbReference type="InterPro" id="IPR038071">
    <property type="entry name" value="UROD/MetE-like_sf"/>
</dbReference>
<dbReference type="SUPFAM" id="SSF51726">
    <property type="entry name" value="UROD/MetE-like"/>
    <property type="match status" value="1"/>
</dbReference>
<comment type="similarity">
    <text evidence="3 15">Belongs to the uroporphyrinogen decarboxylase family.</text>
</comment>